<evidence type="ECO:0000313" key="6">
    <source>
        <dbReference type="Proteomes" id="UP000177281"/>
    </source>
</evidence>
<dbReference type="InterPro" id="IPR027417">
    <property type="entry name" value="P-loop_NTPase"/>
</dbReference>
<evidence type="ECO:0000256" key="1">
    <source>
        <dbReference type="ARBA" id="ARBA00006611"/>
    </source>
</evidence>
<dbReference type="InterPro" id="IPR001482">
    <property type="entry name" value="T2SS/T4SS_dom"/>
</dbReference>
<dbReference type="GO" id="GO:0016887">
    <property type="term" value="F:ATP hydrolysis activity"/>
    <property type="evidence" value="ECO:0007669"/>
    <property type="project" value="TreeGrafter"/>
</dbReference>
<keyword evidence="3" id="KW-0067">ATP-binding</keyword>
<accession>A0A1F5PXP9</accession>
<evidence type="ECO:0000313" key="5">
    <source>
        <dbReference type="EMBL" id="OGE94482.1"/>
    </source>
</evidence>
<dbReference type="GO" id="GO:0005886">
    <property type="term" value="C:plasma membrane"/>
    <property type="evidence" value="ECO:0007669"/>
    <property type="project" value="TreeGrafter"/>
</dbReference>
<feature type="domain" description="AAA+ ATPase" evidence="4">
    <location>
        <begin position="180"/>
        <end position="305"/>
    </location>
</feature>
<evidence type="ECO:0000259" key="4">
    <source>
        <dbReference type="SMART" id="SM00382"/>
    </source>
</evidence>
<dbReference type="Gene3D" id="3.30.450.90">
    <property type="match status" value="1"/>
</dbReference>
<name>A0A1F5PXP9_9BACT</name>
<proteinExistence type="inferred from homology"/>
<dbReference type="PANTHER" id="PTHR30258">
    <property type="entry name" value="TYPE II SECRETION SYSTEM PROTEIN GSPE-RELATED"/>
    <property type="match status" value="1"/>
</dbReference>
<dbReference type="FunFam" id="3.40.50.300:FF:000398">
    <property type="entry name" value="Type IV pilus assembly ATPase PilB"/>
    <property type="match status" value="1"/>
</dbReference>
<dbReference type="EMBL" id="MFFB01000017">
    <property type="protein sequence ID" value="OGE94482.1"/>
    <property type="molecule type" value="Genomic_DNA"/>
</dbReference>
<comment type="caution">
    <text evidence="5">The sequence shown here is derived from an EMBL/GenBank/DDBJ whole genome shotgun (WGS) entry which is preliminary data.</text>
</comment>
<dbReference type="Proteomes" id="UP000177281">
    <property type="component" value="Unassembled WGS sequence"/>
</dbReference>
<dbReference type="SMART" id="SM00382">
    <property type="entry name" value="AAA"/>
    <property type="match status" value="1"/>
</dbReference>
<dbReference type="Pfam" id="PF00437">
    <property type="entry name" value="T2SSE"/>
    <property type="match status" value="1"/>
</dbReference>
<dbReference type="GO" id="GO:0005524">
    <property type="term" value="F:ATP binding"/>
    <property type="evidence" value="ECO:0007669"/>
    <property type="project" value="UniProtKB-KW"/>
</dbReference>
<protein>
    <recommendedName>
        <fullName evidence="4">AAA+ ATPase domain-containing protein</fullName>
    </recommendedName>
</protein>
<comment type="similarity">
    <text evidence="1">Belongs to the GSP E family.</text>
</comment>
<evidence type="ECO:0000256" key="3">
    <source>
        <dbReference type="ARBA" id="ARBA00022840"/>
    </source>
</evidence>
<dbReference type="InterPro" id="IPR003593">
    <property type="entry name" value="AAA+_ATPase"/>
</dbReference>
<evidence type="ECO:0000256" key="2">
    <source>
        <dbReference type="ARBA" id="ARBA00022741"/>
    </source>
</evidence>
<organism evidence="5 6">
    <name type="scientific">Candidatus Doudnabacteria bacterium RIFCSPLOWO2_01_FULL_44_21</name>
    <dbReference type="NCBI Taxonomy" id="1817841"/>
    <lineage>
        <taxon>Bacteria</taxon>
        <taxon>Candidatus Doudnaibacteriota</taxon>
    </lineage>
</organism>
<keyword evidence="2" id="KW-0547">Nucleotide-binding</keyword>
<reference evidence="5 6" key="1">
    <citation type="journal article" date="2016" name="Nat. Commun.">
        <title>Thousands of microbial genomes shed light on interconnected biogeochemical processes in an aquifer system.</title>
        <authorList>
            <person name="Anantharaman K."/>
            <person name="Brown C.T."/>
            <person name="Hug L.A."/>
            <person name="Sharon I."/>
            <person name="Castelle C.J."/>
            <person name="Probst A.J."/>
            <person name="Thomas B.C."/>
            <person name="Singh A."/>
            <person name="Wilkins M.J."/>
            <person name="Karaoz U."/>
            <person name="Brodie E.L."/>
            <person name="Williams K.H."/>
            <person name="Hubbard S.S."/>
            <person name="Banfield J.F."/>
        </authorList>
    </citation>
    <scope>NUCLEOTIDE SEQUENCE [LARGE SCALE GENOMIC DNA]</scope>
</reference>
<gene>
    <name evidence="5" type="ORF">A3B10_02375</name>
</gene>
<dbReference type="STRING" id="1817841.A3B10_02375"/>
<dbReference type="Gene3D" id="3.40.50.300">
    <property type="entry name" value="P-loop containing nucleotide triphosphate hydrolases"/>
    <property type="match status" value="1"/>
</dbReference>
<dbReference type="AlphaFoldDB" id="A0A1F5PXP9"/>
<sequence length="432" mass="47868">MQIKVKKDITKPPAKLVETQKDLGFVPSRIGREKLETELKAGAHISIVTVVDHLIELAYNLRASDIHIDPLSDEVRIRLRIDGVLQDEMPFPKNIHNEVISRIKILAGLRTDEHQSAQDGRFRVNVEGRQVDIRVSIVPTYHGENASLRLLADQAEEFSLDTLGFSKNNQEKIIAAIRHSYGMVLVTGPTGSGKTTTLYTLVKMLNTKDVSIITIEDPIEYSINGINQIGVNARTGLTFANGLRSILRQDPNIIMVGEIRDAETAGLAVNSALTGHLVLSTLHTNDAATTLPRLLDLKVEPYLIASTVNIAVGQRLVRRICNFCKQELKITPLDLKSLSEVIPSHVLGKNTVFYKGVGCEECLNTGYRGRVGIHEVIVIDSTVREAILRKATAMEIKQLAKQQGMITMIEDGFIKAREGITTIEEILRTLHE</sequence>
<dbReference type="CDD" id="cd01129">
    <property type="entry name" value="PulE-GspE-like"/>
    <property type="match status" value="1"/>
</dbReference>
<dbReference type="PANTHER" id="PTHR30258:SF1">
    <property type="entry name" value="PROTEIN TRANSPORT PROTEIN HOFB HOMOLOG"/>
    <property type="match status" value="1"/>
</dbReference>
<dbReference type="SUPFAM" id="SSF52540">
    <property type="entry name" value="P-loop containing nucleoside triphosphate hydrolases"/>
    <property type="match status" value="1"/>
</dbReference>